<keyword evidence="2" id="KW-0456">Lyase</keyword>
<dbReference type="SUPFAM" id="SSF53639">
    <property type="entry name" value="AraD/HMP-PK domain-like"/>
    <property type="match status" value="1"/>
</dbReference>
<dbReference type="GO" id="GO:0046872">
    <property type="term" value="F:metal ion binding"/>
    <property type="evidence" value="ECO:0007669"/>
    <property type="project" value="UniProtKB-KW"/>
</dbReference>
<organism evidence="4 5">
    <name type="scientific">Methanobrevibacter millerae</name>
    <dbReference type="NCBI Taxonomy" id="230361"/>
    <lineage>
        <taxon>Archaea</taxon>
        <taxon>Methanobacteriati</taxon>
        <taxon>Methanobacteriota</taxon>
        <taxon>Methanomada group</taxon>
        <taxon>Methanobacteria</taxon>
        <taxon>Methanobacteriales</taxon>
        <taxon>Methanobacteriaceae</taxon>
        <taxon>Methanobrevibacter</taxon>
    </lineage>
</organism>
<accession>A0A8T3VBB4</accession>
<evidence type="ECO:0000256" key="1">
    <source>
        <dbReference type="ARBA" id="ARBA00022723"/>
    </source>
</evidence>
<proteinExistence type="predicted"/>
<dbReference type="PANTHER" id="PTHR22789">
    <property type="entry name" value="FUCULOSE PHOSPHATE ALDOLASE"/>
    <property type="match status" value="1"/>
</dbReference>
<evidence type="ECO:0000259" key="3">
    <source>
        <dbReference type="SMART" id="SM01007"/>
    </source>
</evidence>
<gene>
    <name evidence="4" type="ORF">E7Z73_06625</name>
</gene>
<dbReference type="Proteomes" id="UP000762703">
    <property type="component" value="Unassembled WGS sequence"/>
</dbReference>
<comment type="caution">
    <text evidence="4">The sequence shown here is derived from an EMBL/GenBank/DDBJ whole genome shotgun (WGS) entry which is preliminary data.</text>
</comment>
<dbReference type="EMBL" id="SUTE01000049">
    <property type="protein sequence ID" value="MBE6505399.1"/>
    <property type="molecule type" value="Genomic_DNA"/>
</dbReference>
<dbReference type="InterPro" id="IPR036409">
    <property type="entry name" value="Aldolase_II/adducin_N_sf"/>
</dbReference>
<dbReference type="Pfam" id="PF00596">
    <property type="entry name" value="Aldolase_II"/>
    <property type="match status" value="1"/>
</dbReference>
<dbReference type="GO" id="GO:0016832">
    <property type="term" value="F:aldehyde-lyase activity"/>
    <property type="evidence" value="ECO:0007669"/>
    <property type="project" value="TreeGrafter"/>
</dbReference>
<dbReference type="AlphaFoldDB" id="A0A8T3VBB4"/>
<dbReference type="Gene3D" id="3.40.225.10">
    <property type="entry name" value="Class II aldolase/adducin N-terminal domain"/>
    <property type="match status" value="1"/>
</dbReference>
<sequence>MQDNVSKLIKVCNNLYDKQLASGKSGNVSIRLDDYIAITPTLKAINGLNEDDIVLVDMNSNTLTKGNPSSEVGMHLAIYKKRNDVNAIIHTHSPYTTGFAFSNKKIKRLEGFGQIKNPYIASIEYEEPGSEELALNASEAIEKEDVLLLKNHGVICVGNDLDEVESLAIFIEESAKTQFVSYILNSVKDIK</sequence>
<evidence type="ECO:0000313" key="4">
    <source>
        <dbReference type="EMBL" id="MBE6505399.1"/>
    </source>
</evidence>
<dbReference type="SMART" id="SM01007">
    <property type="entry name" value="Aldolase_II"/>
    <property type="match status" value="1"/>
</dbReference>
<dbReference type="GO" id="GO:0019323">
    <property type="term" value="P:pentose catabolic process"/>
    <property type="evidence" value="ECO:0007669"/>
    <property type="project" value="TreeGrafter"/>
</dbReference>
<protein>
    <submittedName>
        <fullName evidence="4">Class II aldolase/adducin family protein</fullName>
    </submittedName>
</protein>
<dbReference type="GO" id="GO:0005829">
    <property type="term" value="C:cytosol"/>
    <property type="evidence" value="ECO:0007669"/>
    <property type="project" value="TreeGrafter"/>
</dbReference>
<feature type="domain" description="Class II aldolase/adducin N-terminal" evidence="3">
    <location>
        <begin position="6"/>
        <end position="179"/>
    </location>
</feature>
<dbReference type="InterPro" id="IPR050197">
    <property type="entry name" value="Aldolase_class_II_sugar_metab"/>
</dbReference>
<evidence type="ECO:0000256" key="2">
    <source>
        <dbReference type="ARBA" id="ARBA00023239"/>
    </source>
</evidence>
<name>A0A8T3VBB4_9EURY</name>
<dbReference type="RefSeq" id="WP_303737050.1">
    <property type="nucleotide sequence ID" value="NZ_SUTE01000049.1"/>
</dbReference>
<keyword evidence="1" id="KW-0479">Metal-binding</keyword>
<dbReference type="InterPro" id="IPR001303">
    <property type="entry name" value="Aldolase_II/adducin_N"/>
</dbReference>
<dbReference type="PANTHER" id="PTHR22789:SF0">
    <property type="entry name" value="3-OXO-TETRONATE 4-PHOSPHATE DECARBOXYLASE-RELATED"/>
    <property type="match status" value="1"/>
</dbReference>
<evidence type="ECO:0000313" key="5">
    <source>
        <dbReference type="Proteomes" id="UP000762703"/>
    </source>
</evidence>
<reference evidence="4" key="1">
    <citation type="submission" date="2019-04" db="EMBL/GenBank/DDBJ databases">
        <title>Evolution of Biomass-Degrading Anaerobic Consortia Revealed by Metagenomics.</title>
        <authorList>
            <person name="Peng X."/>
        </authorList>
    </citation>
    <scope>NUCLEOTIDE SEQUENCE</scope>
    <source>
        <strain evidence="4">SIG12</strain>
    </source>
</reference>